<sequence>MHVTLLSLMEKGQIDLLDDESIFQSLQSVQYIYDTDVYGKRHLKIFGYDTHICEGITRAT</sequence>
<dbReference type="EMBL" id="LAZR01051068">
    <property type="protein sequence ID" value="KKK85965.1"/>
    <property type="molecule type" value="Genomic_DNA"/>
</dbReference>
<dbReference type="AlphaFoldDB" id="A0A0F8ZIW2"/>
<comment type="caution">
    <text evidence="1">The sequence shown here is derived from an EMBL/GenBank/DDBJ whole genome shotgun (WGS) entry which is preliminary data.</text>
</comment>
<reference evidence="1" key="1">
    <citation type="journal article" date="2015" name="Nature">
        <title>Complex archaea that bridge the gap between prokaryotes and eukaryotes.</title>
        <authorList>
            <person name="Spang A."/>
            <person name="Saw J.H."/>
            <person name="Jorgensen S.L."/>
            <person name="Zaremba-Niedzwiedzka K."/>
            <person name="Martijn J."/>
            <person name="Lind A.E."/>
            <person name="van Eijk R."/>
            <person name="Schleper C."/>
            <person name="Guy L."/>
            <person name="Ettema T.J."/>
        </authorList>
    </citation>
    <scope>NUCLEOTIDE SEQUENCE</scope>
</reference>
<organism evidence="1">
    <name type="scientific">marine sediment metagenome</name>
    <dbReference type="NCBI Taxonomy" id="412755"/>
    <lineage>
        <taxon>unclassified sequences</taxon>
        <taxon>metagenomes</taxon>
        <taxon>ecological metagenomes</taxon>
    </lineage>
</organism>
<proteinExistence type="predicted"/>
<protein>
    <submittedName>
        <fullName evidence="1">Uncharacterized protein</fullName>
    </submittedName>
</protein>
<evidence type="ECO:0000313" key="1">
    <source>
        <dbReference type="EMBL" id="KKK85965.1"/>
    </source>
</evidence>
<accession>A0A0F8ZIW2</accession>
<feature type="non-terminal residue" evidence="1">
    <location>
        <position position="60"/>
    </location>
</feature>
<name>A0A0F8ZIW2_9ZZZZ</name>
<gene>
    <name evidence="1" type="ORF">LCGC14_2767940</name>
</gene>